<reference evidence="11" key="2">
    <citation type="submission" date="2021-04" db="EMBL/GenBank/DDBJ databases">
        <authorList>
            <person name="Gilroy R."/>
        </authorList>
    </citation>
    <scope>NUCLEOTIDE SEQUENCE</scope>
    <source>
        <strain evidence="11">4376</strain>
    </source>
</reference>
<evidence type="ECO:0000256" key="9">
    <source>
        <dbReference type="SAM" id="MobiDB-lite"/>
    </source>
</evidence>
<evidence type="ECO:0000256" key="5">
    <source>
        <dbReference type="ARBA" id="ARBA00022692"/>
    </source>
</evidence>
<dbReference type="PANTHER" id="PTHR43357:SF3">
    <property type="entry name" value="FE(3+)-TRANSPORT SYSTEM PERMEASE PROTEIN FBPB 2"/>
    <property type="match status" value="1"/>
</dbReference>
<gene>
    <name evidence="11" type="ORF">H9867_07235</name>
</gene>
<dbReference type="CDD" id="cd06261">
    <property type="entry name" value="TM_PBP2"/>
    <property type="match status" value="2"/>
</dbReference>
<dbReference type="GO" id="GO:0005886">
    <property type="term" value="C:plasma membrane"/>
    <property type="evidence" value="ECO:0007669"/>
    <property type="project" value="UniProtKB-SubCell"/>
</dbReference>
<dbReference type="PROSITE" id="PS50928">
    <property type="entry name" value="ABC_TM1"/>
    <property type="match status" value="2"/>
</dbReference>
<feature type="transmembrane region" description="Helical" evidence="8">
    <location>
        <begin position="497"/>
        <end position="518"/>
    </location>
</feature>
<feature type="transmembrane region" description="Helical" evidence="8">
    <location>
        <begin position="71"/>
        <end position="95"/>
    </location>
</feature>
<reference evidence="11" key="1">
    <citation type="journal article" date="2021" name="PeerJ">
        <title>Extensive microbial diversity within the chicken gut microbiome revealed by metagenomics and culture.</title>
        <authorList>
            <person name="Gilroy R."/>
            <person name="Ravi A."/>
            <person name="Getino M."/>
            <person name="Pursley I."/>
            <person name="Horton D.L."/>
            <person name="Alikhan N.F."/>
            <person name="Baker D."/>
            <person name="Gharbi K."/>
            <person name="Hall N."/>
            <person name="Watson M."/>
            <person name="Adriaenssens E.M."/>
            <person name="Foster-Nyarko E."/>
            <person name="Jarju S."/>
            <person name="Secka A."/>
            <person name="Antonio M."/>
            <person name="Oren A."/>
            <person name="Chaudhuri R.R."/>
            <person name="La Ragione R."/>
            <person name="Hildebrand F."/>
            <person name="Pallen M.J."/>
        </authorList>
    </citation>
    <scope>NUCLEOTIDE SEQUENCE</scope>
    <source>
        <strain evidence="11">4376</strain>
    </source>
</reference>
<dbReference type="Proteomes" id="UP000824189">
    <property type="component" value="Unassembled WGS sequence"/>
</dbReference>
<keyword evidence="2 8" id="KW-0813">Transport</keyword>
<feature type="region of interest" description="Disordered" evidence="9">
    <location>
        <begin position="1"/>
        <end position="20"/>
    </location>
</feature>
<dbReference type="EMBL" id="DXFZ01000088">
    <property type="protein sequence ID" value="HIW96259.1"/>
    <property type="molecule type" value="Genomic_DNA"/>
</dbReference>
<feature type="domain" description="ABC transmembrane type-1" evidence="10">
    <location>
        <begin position="329"/>
        <end position="519"/>
    </location>
</feature>
<comment type="caution">
    <text evidence="11">The sequence shown here is derived from an EMBL/GenBank/DDBJ whole genome shotgun (WGS) entry which is preliminary data.</text>
</comment>
<evidence type="ECO:0000256" key="1">
    <source>
        <dbReference type="ARBA" id="ARBA00004429"/>
    </source>
</evidence>
<dbReference type="Pfam" id="PF00528">
    <property type="entry name" value="BPD_transp_1"/>
    <property type="match status" value="2"/>
</dbReference>
<name>A0A9D1RY25_9CORY</name>
<evidence type="ECO:0000256" key="6">
    <source>
        <dbReference type="ARBA" id="ARBA00022989"/>
    </source>
</evidence>
<evidence type="ECO:0000256" key="2">
    <source>
        <dbReference type="ARBA" id="ARBA00022448"/>
    </source>
</evidence>
<dbReference type="GO" id="GO:0055085">
    <property type="term" value="P:transmembrane transport"/>
    <property type="evidence" value="ECO:0007669"/>
    <property type="project" value="InterPro"/>
</dbReference>
<feature type="transmembrane region" description="Helical" evidence="8">
    <location>
        <begin position="285"/>
        <end position="310"/>
    </location>
</feature>
<feature type="transmembrane region" description="Helical" evidence="8">
    <location>
        <begin position="367"/>
        <end position="389"/>
    </location>
</feature>
<sequence>MSSADLHNPHAPQTAHHERPTNGPSVVLFALSALVGASTVVPFILLITQSISGGWEKFETFLFRPRTVELFINSVLLTVTVSACCLVLGVVLAWIIATFRLPGKRWLIVLSCLPLAVPSYIGTLALLSAFPHLTGFVPLVIAMTLTSVPLVTIPVLGALALTNRDITDAARTLGASTFSAFLRTTVPQILPAAMSGVLLVALYVLSDFGAPAMMRFETLTTGVYMVFSSSFNRANATVMSLPLAALALAVVVLERRVRKTSKYHQAGMTQANQSRRSPIDVSRGAQLALSGVVIAISGSAIIFPLASLLWRMKEGTRYLSETSRIVEASVSSLSIAVIAATIATLAAMPISYLAAHHRSRAVAVVEGAHFVGNALPSVVVALALVSTMLTLFKGSYQTMGVLLAAYVVLYISKTIGSSRSAIALVPLATQDAARTLGRGPIATACEVTLRGSLPGIAAGWLLVAIAVMKELPVTLMLRPIGLNTLATELWSKTSLGAYASAAPIGVLLVLIGIVPAWWMSKNVITHVS</sequence>
<evidence type="ECO:0000313" key="11">
    <source>
        <dbReference type="EMBL" id="HIW96259.1"/>
    </source>
</evidence>
<feature type="transmembrane region" description="Helical" evidence="8">
    <location>
        <begin position="189"/>
        <end position="214"/>
    </location>
</feature>
<feature type="transmembrane region" description="Helical" evidence="8">
    <location>
        <begin position="234"/>
        <end position="253"/>
    </location>
</feature>
<evidence type="ECO:0000256" key="7">
    <source>
        <dbReference type="ARBA" id="ARBA00023136"/>
    </source>
</evidence>
<comment type="subcellular location">
    <subcellularLocation>
        <location evidence="1">Cell inner membrane</location>
        <topology evidence="1">Multi-pass membrane protein</topology>
    </subcellularLocation>
    <subcellularLocation>
        <location evidence="8">Cell membrane</location>
        <topology evidence="8">Multi-pass membrane protein</topology>
    </subcellularLocation>
</comment>
<feature type="transmembrane region" description="Helical" evidence="8">
    <location>
        <begin position="457"/>
        <end position="477"/>
    </location>
</feature>
<feature type="domain" description="ABC transmembrane type-1" evidence="10">
    <location>
        <begin position="71"/>
        <end position="252"/>
    </location>
</feature>
<evidence type="ECO:0000256" key="4">
    <source>
        <dbReference type="ARBA" id="ARBA00022519"/>
    </source>
</evidence>
<dbReference type="PANTHER" id="PTHR43357">
    <property type="entry name" value="INNER MEMBRANE ABC TRANSPORTER PERMEASE PROTEIN YDCV"/>
    <property type="match status" value="1"/>
</dbReference>
<feature type="transmembrane region" description="Helical" evidence="8">
    <location>
        <begin position="330"/>
        <end position="355"/>
    </location>
</feature>
<dbReference type="AlphaFoldDB" id="A0A9D1RY25"/>
<feature type="transmembrane region" description="Helical" evidence="8">
    <location>
        <begin position="395"/>
        <end position="412"/>
    </location>
</feature>
<feature type="transmembrane region" description="Helical" evidence="8">
    <location>
        <begin position="107"/>
        <end position="130"/>
    </location>
</feature>
<dbReference type="InterPro" id="IPR035906">
    <property type="entry name" value="MetI-like_sf"/>
</dbReference>
<evidence type="ECO:0000256" key="8">
    <source>
        <dbReference type="RuleBase" id="RU363032"/>
    </source>
</evidence>
<evidence type="ECO:0000313" key="12">
    <source>
        <dbReference type="Proteomes" id="UP000824189"/>
    </source>
</evidence>
<evidence type="ECO:0000256" key="3">
    <source>
        <dbReference type="ARBA" id="ARBA00022475"/>
    </source>
</evidence>
<dbReference type="InterPro" id="IPR000515">
    <property type="entry name" value="MetI-like"/>
</dbReference>
<keyword evidence="7 8" id="KW-0472">Membrane</keyword>
<comment type="similarity">
    <text evidence="8">Belongs to the binding-protein-dependent transport system permease family.</text>
</comment>
<keyword evidence="5 8" id="KW-0812">Transmembrane</keyword>
<protein>
    <submittedName>
        <fullName evidence="11">Iron ABC transporter permease</fullName>
    </submittedName>
</protein>
<dbReference type="SUPFAM" id="SSF161098">
    <property type="entry name" value="MetI-like"/>
    <property type="match status" value="2"/>
</dbReference>
<proteinExistence type="inferred from homology"/>
<evidence type="ECO:0000259" key="10">
    <source>
        <dbReference type="PROSITE" id="PS50928"/>
    </source>
</evidence>
<feature type="transmembrane region" description="Helical" evidence="8">
    <location>
        <begin position="26"/>
        <end position="51"/>
    </location>
</feature>
<feature type="transmembrane region" description="Helical" evidence="8">
    <location>
        <begin position="136"/>
        <end position="161"/>
    </location>
</feature>
<accession>A0A9D1RY25</accession>
<keyword evidence="6 8" id="KW-1133">Transmembrane helix</keyword>
<keyword evidence="3" id="KW-1003">Cell membrane</keyword>
<keyword evidence="4" id="KW-0997">Cell inner membrane</keyword>
<organism evidence="11 12">
    <name type="scientific">Candidatus Corynebacterium gallistercoris</name>
    <dbReference type="NCBI Taxonomy" id="2838530"/>
    <lineage>
        <taxon>Bacteria</taxon>
        <taxon>Bacillati</taxon>
        <taxon>Actinomycetota</taxon>
        <taxon>Actinomycetes</taxon>
        <taxon>Mycobacteriales</taxon>
        <taxon>Corynebacteriaceae</taxon>
        <taxon>Corynebacterium</taxon>
    </lineage>
</organism>
<dbReference type="Gene3D" id="1.10.3720.10">
    <property type="entry name" value="MetI-like"/>
    <property type="match status" value="2"/>
</dbReference>